<dbReference type="KEGG" id="mass:CR152_31890"/>
<name>A0A2D2DUG0_9BURK</name>
<keyword evidence="2" id="KW-1185">Reference proteome</keyword>
<evidence type="ECO:0000313" key="2">
    <source>
        <dbReference type="Proteomes" id="UP000229897"/>
    </source>
</evidence>
<gene>
    <name evidence="1" type="ORF">CR152_31890</name>
</gene>
<evidence type="ECO:0000313" key="1">
    <source>
        <dbReference type="EMBL" id="ATQ78608.1"/>
    </source>
</evidence>
<dbReference type="AlphaFoldDB" id="A0A2D2DUG0"/>
<sequence>MVKLHSSERLIANVDDDSMLHVAANWVSAKNQCLFEMACIRMTSDGQNQMLLEHEILDDKPFTIQVI</sequence>
<reference evidence="1" key="1">
    <citation type="submission" date="2017-10" db="EMBL/GenBank/DDBJ databases">
        <title>Massilia psychrophilum sp. nov., a novel purple-pigmented bacterium isolated from Tianshan glacier, Xinjiang Municipality, China.</title>
        <authorList>
            <person name="Wang H."/>
        </authorList>
    </citation>
    <scope>NUCLEOTIDE SEQUENCE [LARGE SCALE GENOMIC DNA]</scope>
    <source>
        <strain evidence="1">B2</strain>
    </source>
</reference>
<proteinExistence type="predicted"/>
<accession>A0A2D2DUG0</accession>
<dbReference type="EMBL" id="CP024608">
    <property type="protein sequence ID" value="ATQ78608.1"/>
    <property type="molecule type" value="Genomic_DNA"/>
</dbReference>
<dbReference type="Proteomes" id="UP000229897">
    <property type="component" value="Chromosome"/>
</dbReference>
<protein>
    <submittedName>
        <fullName evidence="1">Uncharacterized protein</fullName>
    </submittedName>
</protein>
<organism evidence="1 2">
    <name type="scientific">Massilia violaceinigra</name>
    <dbReference type="NCBI Taxonomy" id="2045208"/>
    <lineage>
        <taxon>Bacteria</taxon>
        <taxon>Pseudomonadati</taxon>
        <taxon>Pseudomonadota</taxon>
        <taxon>Betaproteobacteria</taxon>
        <taxon>Burkholderiales</taxon>
        <taxon>Oxalobacteraceae</taxon>
        <taxon>Telluria group</taxon>
        <taxon>Massilia</taxon>
    </lineage>
</organism>